<proteinExistence type="predicted"/>
<dbReference type="AlphaFoldDB" id="A0A6L2J8S7"/>
<accession>A0A6L2J8S7</accession>
<dbReference type="EMBL" id="BKCJ010000411">
    <property type="protein sequence ID" value="GEU32947.1"/>
    <property type="molecule type" value="Genomic_DNA"/>
</dbReference>
<name>A0A6L2J8S7_TANCI</name>
<evidence type="ECO:0000313" key="1">
    <source>
        <dbReference type="EMBL" id="GEU32947.1"/>
    </source>
</evidence>
<gene>
    <name evidence="1" type="ORF">Tci_004925</name>
</gene>
<organism evidence="1">
    <name type="scientific">Tanacetum cinerariifolium</name>
    <name type="common">Dalmatian daisy</name>
    <name type="synonym">Chrysanthemum cinerariifolium</name>
    <dbReference type="NCBI Taxonomy" id="118510"/>
    <lineage>
        <taxon>Eukaryota</taxon>
        <taxon>Viridiplantae</taxon>
        <taxon>Streptophyta</taxon>
        <taxon>Embryophyta</taxon>
        <taxon>Tracheophyta</taxon>
        <taxon>Spermatophyta</taxon>
        <taxon>Magnoliopsida</taxon>
        <taxon>eudicotyledons</taxon>
        <taxon>Gunneridae</taxon>
        <taxon>Pentapetalae</taxon>
        <taxon>asterids</taxon>
        <taxon>campanulids</taxon>
        <taxon>Asterales</taxon>
        <taxon>Asteraceae</taxon>
        <taxon>Asteroideae</taxon>
        <taxon>Anthemideae</taxon>
        <taxon>Anthemidinae</taxon>
        <taxon>Tanacetum</taxon>
    </lineage>
</organism>
<comment type="caution">
    <text evidence="1">The sequence shown here is derived from an EMBL/GenBank/DDBJ whole genome shotgun (WGS) entry which is preliminary data.</text>
</comment>
<protein>
    <submittedName>
        <fullName evidence="1">Uncharacterized protein</fullName>
    </submittedName>
</protein>
<sequence length="162" mass="18492">MMISFRSLKKSVVNIMNSSTNKAFQVPVDPSRLQSPFNSRDELFAPCHVLLSLKTRIHTWIEPLDLEFLDFVGQCFQNSCQRAVTELVDFVKPHNLSFIVVDREHDCSRRLNDGIIMLELIACSILSLLSEKASYCQNQEDDRDDLTEEADSGLQSHWDAVS</sequence>
<reference evidence="1" key="1">
    <citation type="journal article" date="2019" name="Sci. Rep.">
        <title>Draft genome of Tanacetum cinerariifolium, the natural source of mosquito coil.</title>
        <authorList>
            <person name="Yamashiro T."/>
            <person name="Shiraishi A."/>
            <person name="Satake H."/>
            <person name="Nakayama K."/>
        </authorList>
    </citation>
    <scope>NUCLEOTIDE SEQUENCE</scope>
</reference>